<evidence type="ECO:0000313" key="2">
    <source>
        <dbReference type="Proteomes" id="UP000762676"/>
    </source>
</evidence>
<name>A0AAV4ETP8_9GAST</name>
<dbReference type="Gene3D" id="3.30.420.10">
    <property type="entry name" value="Ribonuclease H-like superfamily/Ribonuclease H"/>
    <property type="match status" value="1"/>
</dbReference>
<dbReference type="PANTHER" id="PTHR46060">
    <property type="entry name" value="MARINER MOS1 TRANSPOSASE-LIKE PROTEIN"/>
    <property type="match status" value="1"/>
</dbReference>
<protein>
    <submittedName>
        <fullName evidence="1">Transposase</fullName>
    </submittedName>
</protein>
<dbReference type="AlphaFoldDB" id="A0AAV4ETP8"/>
<dbReference type="Pfam" id="PF01359">
    <property type="entry name" value="Transposase_1"/>
    <property type="match status" value="1"/>
</dbReference>
<sequence length="267" mass="31275">MATVFWDTQGVIFVDFLSRGETVNSDSYVETLKRLQARILRVRPDMEIGNVLLLHHNAQPHTSIRTRETIDSFGWSTLQHLSYSPDLAPSDYHLFGPRKQGLRGKHNENYEGVKSAVKTWMKEQPIQFYEAGICALVKRRNVALERDGGYVEKYKFNPHKVISFILMHFQLNVPPQQTKRHYFLTHPRISYLFSKLSLSVCKRESKRTQTYFNVFCDKTKKKRVLGSEKIKLTSALPHQSSVHDPRRLSEYCPLWNINYARHRSKHK</sequence>
<dbReference type="PANTHER" id="PTHR46060:SF1">
    <property type="entry name" value="MARINER MOS1 TRANSPOSASE-LIKE PROTEIN"/>
    <property type="match status" value="1"/>
</dbReference>
<dbReference type="InterPro" id="IPR036397">
    <property type="entry name" value="RNaseH_sf"/>
</dbReference>
<proteinExistence type="predicted"/>
<dbReference type="EMBL" id="BMAT01007428">
    <property type="protein sequence ID" value="GFR64144.1"/>
    <property type="molecule type" value="Genomic_DNA"/>
</dbReference>
<reference evidence="1 2" key="1">
    <citation type="journal article" date="2021" name="Elife">
        <title>Chloroplast acquisition without the gene transfer in kleptoplastic sea slugs, Plakobranchus ocellatus.</title>
        <authorList>
            <person name="Maeda T."/>
            <person name="Takahashi S."/>
            <person name="Yoshida T."/>
            <person name="Shimamura S."/>
            <person name="Takaki Y."/>
            <person name="Nagai Y."/>
            <person name="Toyoda A."/>
            <person name="Suzuki Y."/>
            <person name="Arimoto A."/>
            <person name="Ishii H."/>
            <person name="Satoh N."/>
            <person name="Nishiyama T."/>
            <person name="Hasebe M."/>
            <person name="Maruyama T."/>
            <person name="Minagawa J."/>
            <person name="Obokata J."/>
            <person name="Shigenobu S."/>
        </authorList>
    </citation>
    <scope>NUCLEOTIDE SEQUENCE [LARGE SCALE GENOMIC DNA]</scope>
</reference>
<keyword evidence="2" id="KW-1185">Reference proteome</keyword>
<gene>
    <name evidence="1" type="ORF">ElyMa_003625100</name>
</gene>
<comment type="caution">
    <text evidence="1">The sequence shown here is derived from an EMBL/GenBank/DDBJ whole genome shotgun (WGS) entry which is preliminary data.</text>
</comment>
<evidence type="ECO:0000313" key="1">
    <source>
        <dbReference type="EMBL" id="GFR64144.1"/>
    </source>
</evidence>
<dbReference type="InterPro" id="IPR052709">
    <property type="entry name" value="Transposase-MT_Hybrid"/>
</dbReference>
<dbReference type="GO" id="GO:0003676">
    <property type="term" value="F:nucleic acid binding"/>
    <property type="evidence" value="ECO:0007669"/>
    <property type="project" value="InterPro"/>
</dbReference>
<dbReference type="Proteomes" id="UP000762676">
    <property type="component" value="Unassembled WGS sequence"/>
</dbReference>
<dbReference type="InterPro" id="IPR001888">
    <property type="entry name" value="Transposase_1"/>
</dbReference>
<accession>A0AAV4ETP8</accession>
<organism evidence="1 2">
    <name type="scientific">Elysia marginata</name>
    <dbReference type="NCBI Taxonomy" id="1093978"/>
    <lineage>
        <taxon>Eukaryota</taxon>
        <taxon>Metazoa</taxon>
        <taxon>Spiralia</taxon>
        <taxon>Lophotrochozoa</taxon>
        <taxon>Mollusca</taxon>
        <taxon>Gastropoda</taxon>
        <taxon>Heterobranchia</taxon>
        <taxon>Euthyneura</taxon>
        <taxon>Panpulmonata</taxon>
        <taxon>Sacoglossa</taxon>
        <taxon>Placobranchoidea</taxon>
        <taxon>Plakobranchidae</taxon>
        <taxon>Elysia</taxon>
    </lineage>
</organism>